<dbReference type="Proteomes" id="UP000076925">
    <property type="component" value="Unassembled WGS sequence"/>
</dbReference>
<dbReference type="STRING" id="128403.WA1_49640"/>
<accession>A0A139WQU7</accession>
<gene>
    <name evidence="1" type="ORF">WA1_49640</name>
</gene>
<evidence type="ECO:0000313" key="2">
    <source>
        <dbReference type="Proteomes" id="UP000076925"/>
    </source>
</evidence>
<dbReference type="OrthoDB" id="7029747at2"/>
<comment type="caution">
    <text evidence="1">The sequence shown here is derived from an EMBL/GenBank/DDBJ whole genome shotgun (WGS) entry which is preliminary data.</text>
</comment>
<dbReference type="EMBL" id="ANNX02000064">
    <property type="protein sequence ID" value="KYC34800.1"/>
    <property type="molecule type" value="Genomic_DNA"/>
</dbReference>
<dbReference type="AlphaFoldDB" id="A0A139WQU7"/>
<name>A0A139WQU7_9CYAN</name>
<evidence type="ECO:0000313" key="1">
    <source>
        <dbReference type="EMBL" id="KYC34800.1"/>
    </source>
</evidence>
<dbReference type="RefSeq" id="WP_017740974.1">
    <property type="nucleotide sequence ID" value="NZ_KQ976355.1"/>
</dbReference>
<organism evidence="1 2">
    <name type="scientific">Scytonema hofmannii PCC 7110</name>
    <dbReference type="NCBI Taxonomy" id="128403"/>
    <lineage>
        <taxon>Bacteria</taxon>
        <taxon>Bacillati</taxon>
        <taxon>Cyanobacteriota</taxon>
        <taxon>Cyanophyceae</taxon>
        <taxon>Nostocales</taxon>
        <taxon>Scytonemataceae</taxon>
        <taxon>Scytonema</taxon>
    </lineage>
</organism>
<protein>
    <submittedName>
        <fullName evidence="1">Uncharacterized protein</fullName>
    </submittedName>
</protein>
<keyword evidence="2" id="KW-1185">Reference proteome</keyword>
<sequence length="86" mass="9776">MPEQLLLRTPPPYEDESLAGYLIRLNESNYYDSPNWILQLAGLRINRGIHLVNNRIGDFPTYSAHSINLGAAKTHGFSPLSIRFFC</sequence>
<reference evidence="1 2" key="1">
    <citation type="journal article" date="2013" name="Genome Biol. Evol.">
        <title>Genomes of Stigonematalean cyanobacteria (subsection V) and the evolution of oxygenic photosynthesis from prokaryotes to plastids.</title>
        <authorList>
            <person name="Dagan T."/>
            <person name="Roettger M."/>
            <person name="Stucken K."/>
            <person name="Landan G."/>
            <person name="Koch R."/>
            <person name="Major P."/>
            <person name="Gould S.B."/>
            <person name="Goremykin V.V."/>
            <person name="Rippka R."/>
            <person name="Tandeau de Marsac N."/>
            <person name="Gugger M."/>
            <person name="Lockhart P.J."/>
            <person name="Allen J.F."/>
            <person name="Brune I."/>
            <person name="Maus I."/>
            <person name="Puhler A."/>
            <person name="Martin W.F."/>
        </authorList>
    </citation>
    <scope>NUCLEOTIDE SEQUENCE [LARGE SCALE GENOMIC DNA]</scope>
    <source>
        <strain evidence="1 2">PCC 7110</strain>
    </source>
</reference>
<proteinExistence type="predicted"/>